<evidence type="ECO:0000256" key="11">
    <source>
        <dbReference type="ARBA" id="ARBA00023136"/>
    </source>
</evidence>
<evidence type="ECO:0000256" key="6">
    <source>
        <dbReference type="ARBA" id="ARBA00022475"/>
    </source>
</evidence>
<dbReference type="PRINTS" id="PR01414">
    <property type="entry name" value="CCMBBIOGNSIS"/>
</dbReference>
<evidence type="ECO:0000313" key="15">
    <source>
        <dbReference type="Proteomes" id="UP000624279"/>
    </source>
</evidence>
<name>A0ABR6YBT3_9BURK</name>
<evidence type="ECO:0000313" key="14">
    <source>
        <dbReference type="EMBL" id="MBC3874011.1"/>
    </source>
</evidence>
<evidence type="ECO:0000256" key="2">
    <source>
        <dbReference type="ARBA" id="ARBA00004429"/>
    </source>
</evidence>
<feature type="transmembrane region" description="Helical" evidence="13">
    <location>
        <begin position="127"/>
        <end position="154"/>
    </location>
</feature>
<evidence type="ECO:0000256" key="12">
    <source>
        <dbReference type="PIRNR" id="PIRNR002764"/>
    </source>
</evidence>
<dbReference type="Pfam" id="PF03379">
    <property type="entry name" value="CcmB"/>
    <property type="match status" value="1"/>
</dbReference>
<comment type="caution">
    <text evidence="14">The sequence shown here is derived from an EMBL/GenBank/DDBJ whole genome shotgun (WGS) entry which is preliminary data.</text>
</comment>
<comment type="subcellular location">
    <subcellularLocation>
        <location evidence="2">Cell inner membrane</location>
        <topology evidence="2">Multi-pass membrane protein</topology>
    </subcellularLocation>
</comment>
<dbReference type="PIRSF" id="PIRSF002764">
    <property type="entry name" value="CcmB"/>
    <property type="match status" value="1"/>
</dbReference>
<evidence type="ECO:0000256" key="7">
    <source>
        <dbReference type="ARBA" id="ARBA00022519"/>
    </source>
</evidence>
<dbReference type="PANTHER" id="PTHR30070:SF1">
    <property type="entry name" value="CYTOCHROME C BIOGENESIS B-RELATED"/>
    <property type="match status" value="1"/>
</dbReference>
<evidence type="ECO:0000256" key="1">
    <source>
        <dbReference type="ARBA" id="ARBA00002442"/>
    </source>
</evidence>
<evidence type="ECO:0000256" key="5">
    <source>
        <dbReference type="ARBA" id="ARBA00022448"/>
    </source>
</evidence>
<evidence type="ECO:0000256" key="10">
    <source>
        <dbReference type="ARBA" id="ARBA00022989"/>
    </source>
</evidence>
<reference evidence="14 15" key="1">
    <citation type="submission" date="2020-08" db="EMBL/GenBank/DDBJ databases">
        <title>Novel species isolated from subtropical streams in China.</title>
        <authorList>
            <person name="Lu H."/>
        </authorList>
    </citation>
    <scope>NUCLEOTIDE SEQUENCE [LARGE SCALE GENOMIC DNA]</scope>
    <source>
        <strain evidence="14 15">LX15W</strain>
    </source>
</reference>
<feature type="transmembrane region" description="Helical" evidence="13">
    <location>
        <begin position="195"/>
        <end position="217"/>
    </location>
</feature>
<comment type="similarity">
    <text evidence="3 12">Belongs to the CcmB/CycW/HelB family.</text>
</comment>
<evidence type="ECO:0000256" key="9">
    <source>
        <dbReference type="ARBA" id="ARBA00022748"/>
    </source>
</evidence>
<feature type="transmembrane region" description="Helical" evidence="13">
    <location>
        <begin position="161"/>
        <end position="183"/>
    </location>
</feature>
<dbReference type="RefSeq" id="WP_186942031.1">
    <property type="nucleotide sequence ID" value="NZ_JACOGA010000008.1"/>
</dbReference>
<comment type="function">
    <text evidence="1 12">Required for the export of heme to the periplasm for the biogenesis of c-type cytochromes.</text>
</comment>
<protein>
    <recommendedName>
        <fullName evidence="4 12">Heme exporter protein B</fullName>
    </recommendedName>
</protein>
<keyword evidence="9 12" id="KW-0201">Cytochrome c-type biogenesis</keyword>
<feature type="transmembrane region" description="Helical" evidence="13">
    <location>
        <begin position="47"/>
        <end position="68"/>
    </location>
</feature>
<feature type="transmembrane region" description="Helical" evidence="13">
    <location>
        <begin position="21"/>
        <end position="41"/>
    </location>
</feature>
<keyword evidence="6 12" id="KW-1003">Cell membrane</keyword>
<sequence length="222" mass="23753">MWQVFFSIVHRDLRLAYRRRSEVITTLVFFVLVSTLFPLGIGPEVNILRSIGAGIIWVAALLSSMLSLQRLFTQDAEDGTLEQLLLSSESLVVLVLGKLLAHWLITSLLLILLAPLLALQFDLPALAIFHLSLGLILGTPSLSLLGGIGAALTLGLRGGGALIALLILPLYIPILIFGTAAVNADLIGLSASPNLYLLAAILALSLAISPCLIAWALRIYVE</sequence>
<evidence type="ECO:0000256" key="13">
    <source>
        <dbReference type="SAM" id="Phobius"/>
    </source>
</evidence>
<keyword evidence="7 12" id="KW-0997">Cell inner membrane</keyword>
<dbReference type="InterPro" id="IPR003544">
    <property type="entry name" value="Cyt_c_biogenesis_CcmB"/>
</dbReference>
<keyword evidence="10 13" id="KW-1133">Transmembrane helix</keyword>
<evidence type="ECO:0000256" key="8">
    <source>
        <dbReference type="ARBA" id="ARBA00022692"/>
    </source>
</evidence>
<keyword evidence="11 12" id="KW-0472">Membrane</keyword>
<dbReference type="InterPro" id="IPR026031">
    <property type="entry name" value="Cyt_c_CcmB_bac"/>
</dbReference>
<accession>A0ABR6YBT3</accession>
<keyword evidence="15" id="KW-1185">Reference proteome</keyword>
<keyword evidence="8 13" id="KW-0812">Transmembrane</keyword>
<dbReference type="PANTHER" id="PTHR30070">
    <property type="entry name" value="HEME EXPORTER PROTEIN B"/>
    <property type="match status" value="1"/>
</dbReference>
<proteinExistence type="inferred from homology"/>
<organism evidence="14 15">
    <name type="scientific">Undibacterium flavidum</name>
    <dbReference type="NCBI Taxonomy" id="2762297"/>
    <lineage>
        <taxon>Bacteria</taxon>
        <taxon>Pseudomonadati</taxon>
        <taxon>Pseudomonadota</taxon>
        <taxon>Betaproteobacteria</taxon>
        <taxon>Burkholderiales</taxon>
        <taxon>Oxalobacteraceae</taxon>
        <taxon>Undibacterium</taxon>
    </lineage>
</organism>
<gene>
    <name evidence="14" type="primary">ccmB</name>
    <name evidence="14" type="ORF">H8K55_10440</name>
</gene>
<evidence type="ECO:0000256" key="4">
    <source>
        <dbReference type="ARBA" id="ARBA00016452"/>
    </source>
</evidence>
<feature type="transmembrane region" description="Helical" evidence="13">
    <location>
        <begin position="100"/>
        <end position="121"/>
    </location>
</feature>
<keyword evidence="5 12" id="KW-0813">Transport</keyword>
<evidence type="ECO:0000256" key="3">
    <source>
        <dbReference type="ARBA" id="ARBA00010544"/>
    </source>
</evidence>
<dbReference type="EMBL" id="JACOGA010000008">
    <property type="protein sequence ID" value="MBC3874011.1"/>
    <property type="molecule type" value="Genomic_DNA"/>
</dbReference>
<dbReference type="NCBIfam" id="TIGR01190">
    <property type="entry name" value="ccmB"/>
    <property type="match status" value="1"/>
</dbReference>
<dbReference type="Proteomes" id="UP000624279">
    <property type="component" value="Unassembled WGS sequence"/>
</dbReference>